<dbReference type="Proteomes" id="UP000256690">
    <property type="component" value="Unassembled WGS sequence"/>
</dbReference>
<organism evidence="8 9">
    <name type="scientific">Aspergillus mulundensis</name>
    <dbReference type="NCBI Taxonomy" id="1810919"/>
    <lineage>
        <taxon>Eukaryota</taxon>
        <taxon>Fungi</taxon>
        <taxon>Dikarya</taxon>
        <taxon>Ascomycota</taxon>
        <taxon>Pezizomycotina</taxon>
        <taxon>Eurotiomycetes</taxon>
        <taxon>Eurotiomycetidae</taxon>
        <taxon>Eurotiales</taxon>
        <taxon>Aspergillaceae</taxon>
        <taxon>Aspergillus</taxon>
        <taxon>Aspergillus subgen. Nidulantes</taxon>
    </lineage>
</organism>
<evidence type="ECO:0000313" key="8">
    <source>
        <dbReference type="EMBL" id="RDW60386.1"/>
    </source>
</evidence>
<evidence type="ECO:0000256" key="5">
    <source>
        <dbReference type="ARBA" id="ARBA00023002"/>
    </source>
</evidence>
<evidence type="ECO:0000256" key="1">
    <source>
        <dbReference type="ARBA" id="ARBA00001947"/>
    </source>
</evidence>
<protein>
    <recommendedName>
        <fullName evidence="7">Alcohol dehydrogenase-like C-terminal domain-containing protein</fullName>
    </recommendedName>
</protein>
<dbReference type="PANTHER" id="PTHR43350:SF2">
    <property type="entry name" value="GROES-LIKE ZINC-BINDING ALCOHOL DEHYDROGENASE FAMILY PROTEIN"/>
    <property type="match status" value="1"/>
</dbReference>
<dbReference type="SUPFAM" id="SSF50129">
    <property type="entry name" value="GroES-like"/>
    <property type="match status" value="1"/>
</dbReference>
<dbReference type="EMBL" id="PVWQ01000018">
    <property type="protein sequence ID" value="RDW60386.1"/>
    <property type="molecule type" value="Genomic_DNA"/>
</dbReference>
<comment type="cofactor">
    <cofactor evidence="1">
        <name>Zn(2+)</name>
        <dbReference type="ChEBI" id="CHEBI:29105"/>
    </cofactor>
</comment>
<dbReference type="Gene3D" id="3.90.180.10">
    <property type="entry name" value="Medium-chain alcohol dehydrogenases, catalytic domain"/>
    <property type="match status" value="2"/>
</dbReference>
<comment type="caution">
    <text evidence="8">The sequence shown here is derived from an EMBL/GenBank/DDBJ whole genome shotgun (WGS) entry which is preliminary data.</text>
</comment>
<proteinExistence type="inferred from homology"/>
<evidence type="ECO:0000313" key="9">
    <source>
        <dbReference type="Proteomes" id="UP000256690"/>
    </source>
</evidence>
<name>A0A3D8QEV8_9EURO</name>
<feature type="region of interest" description="Disordered" evidence="6">
    <location>
        <begin position="1"/>
        <end position="34"/>
    </location>
</feature>
<feature type="domain" description="Alcohol dehydrogenase-like C-terminal" evidence="7">
    <location>
        <begin position="303"/>
        <end position="439"/>
    </location>
</feature>
<dbReference type="GO" id="GO:0046872">
    <property type="term" value="F:metal ion binding"/>
    <property type="evidence" value="ECO:0007669"/>
    <property type="project" value="UniProtKB-KW"/>
</dbReference>
<dbReference type="GeneID" id="38121214"/>
<comment type="similarity">
    <text evidence="2">Belongs to the zinc-containing alcohol dehydrogenase family.</text>
</comment>
<evidence type="ECO:0000256" key="6">
    <source>
        <dbReference type="SAM" id="MobiDB-lite"/>
    </source>
</evidence>
<dbReference type="Gene3D" id="3.40.50.720">
    <property type="entry name" value="NAD(P)-binding Rossmann-like Domain"/>
    <property type="match status" value="1"/>
</dbReference>
<dbReference type="SUPFAM" id="SSF51735">
    <property type="entry name" value="NAD(P)-binding Rossmann-fold domains"/>
    <property type="match status" value="1"/>
</dbReference>
<keyword evidence="3" id="KW-0479">Metal-binding</keyword>
<evidence type="ECO:0000256" key="2">
    <source>
        <dbReference type="ARBA" id="ARBA00008072"/>
    </source>
</evidence>
<gene>
    <name evidence="8" type="ORF">DSM5745_10844</name>
</gene>
<keyword evidence="5" id="KW-0560">Oxidoreductase</keyword>
<dbReference type="STRING" id="1810919.A0A3D8QEV8"/>
<dbReference type="PANTHER" id="PTHR43350">
    <property type="entry name" value="NAD-DEPENDENT ALCOHOL DEHYDROGENASE"/>
    <property type="match status" value="1"/>
</dbReference>
<reference evidence="8 9" key="1">
    <citation type="journal article" date="2018" name="IMA Fungus">
        <title>IMA Genome-F 9: Draft genome sequence of Annulohypoxylon stygium, Aspergillus mulundensis, Berkeleyomyces basicola (syn. Thielaviopsis basicola), Ceratocystis smalleyi, two Cercospora beticola strains, Coleophoma cylindrospora, Fusarium fracticaudum, Phialophora cf. hyalina, and Morchella septimelata.</title>
        <authorList>
            <person name="Wingfield B.D."/>
            <person name="Bills G.F."/>
            <person name="Dong Y."/>
            <person name="Huang W."/>
            <person name="Nel W.J."/>
            <person name="Swalarsk-Parry B.S."/>
            <person name="Vaghefi N."/>
            <person name="Wilken P.M."/>
            <person name="An Z."/>
            <person name="de Beer Z.W."/>
            <person name="De Vos L."/>
            <person name="Chen L."/>
            <person name="Duong T.A."/>
            <person name="Gao Y."/>
            <person name="Hammerbacher A."/>
            <person name="Kikkert J.R."/>
            <person name="Li Y."/>
            <person name="Li H."/>
            <person name="Li K."/>
            <person name="Li Q."/>
            <person name="Liu X."/>
            <person name="Ma X."/>
            <person name="Naidoo K."/>
            <person name="Pethybridge S.J."/>
            <person name="Sun J."/>
            <person name="Steenkamp E.T."/>
            <person name="van der Nest M.A."/>
            <person name="van Wyk S."/>
            <person name="Wingfield M.J."/>
            <person name="Xiong C."/>
            <person name="Yue Q."/>
            <person name="Zhang X."/>
        </authorList>
    </citation>
    <scope>NUCLEOTIDE SEQUENCE [LARGE SCALE GENOMIC DNA]</scope>
    <source>
        <strain evidence="8 9">DSM 5745</strain>
    </source>
</reference>
<dbReference type="InterPro" id="IPR036291">
    <property type="entry name" value="NAD(P)-bd_dom_sf"/>
</dbReference>
<dbReference type="GO" id="GO:0016491">
    <property type="term" value="F:oxidoreductase activity"/>
    <property type="evidence" value="ECO:0007669"/>
    <property type="project" value="UniProtKB-KW"/>
</dbReference>
<dbReference type="RefSeq" id="XP_026598498.1">
    <property type="nucleotide sequence ID" value="XM_026752860.1"/>
</dbReference>
<evidence type="ECO:0000256" key="3">
    <source>
        <dbReference type="ARBA" id="ARBA00022723"/>
    </source>
</evidence>
<dbReference type="AlphaFoldDB" id="A0A3D8QEV8"/>
<evidence type="ECO:0000256" key="4">
    <source>
        <dbReference type="ARBA" id="ARBA00022833"/>
    </source>
</evidence>
<dbReference type="InterPro" id="IPR013149">
    <property type="entry name" value="ADH-like_C"/>
</dbReference>
<keyword evidence="9" id="KW-1185">Reference proteome</keyword>
<dbReference type="Pfam" id="PF00107">
    <property type="entry name" value="ADH_zinc_N"/>
    <property type="match status" value="1"/>
</dbReference>
<evidence type="ECO:0000259" key="7">
    <source>
        <dbReference type="Pfam" id="PF00107"/>
    </source>
</evidence>
<dbReference type="OrthoDB" id="1560166at2759"/>
<keyword evidence="4" id="KW-0862">Zinc</keyword>
<sequence>MQEQSQKKRKSTDKAQDHGVYKHKHPRISSNRKEAIDTHAPIRRYLTEKILRKHRHKAYELYAAQRPKEPRWRPKMHVTKFLRTCSQATILEIQKFARGGGPDCSDIRGRSSPGYAMEHTQSITARALVSYGPYSKGGWKLKEKLALRPLWDNELLVEVVASGICQTDLHFAGMDDGFGVHYPRDPDTSDKSGAKSPLQKPTTPYYYHFHPAKSASAAAEDTQHTVTISTSSTSWPARIAKCSGMMDRDLPAQTASQTLWTVFRTIKLLELVDCCGIQTGAGAVINAAQAHPEDRVAVIGLGGVGLSAVMGARIAGCTQIIAIARNEARLKLALDLGATDVVRIDPAKGLGAVTEAVHEITAGLGANITLDTTGVPVLVAEAVRMTAFKGTILQLGTAPVTSTLEIPIHEFMVSGKRFQGVVEGDVNSQEFVPTMVDWVRSGLLPLQKMVGFYQAGDFEDAIRDMHSGKTIKPVLLW</sequence>
<accession>A0A3D8QEV8</accession>
<dbReference type="InterPro" id="IPR011032">
    <property type="entry name" value="GroES-like_sf"/>
</dbReference>